<dbReference type="AlphaFoldDB" id="A0A4R6IUB2"/>
<dbReference type="EMBL" id="SNWP01000013">
    <property type="protein sequence ID" value="TDO25465.1"/>
    <property type="molecule type" value="Genomic_DNA"/>
</dbReference>
<comment type="catalytic activity">
    <reaction evidence="6 7">
        <text>Release of N-terminal amino acids, preferentially methionine, from peptides and arylamides.</text>
        <dbReference type="EC" id="3.4.11.18"/>
    </reaction>
</comment>
<evidence type="ECO:0000256" key="2">
    <source>
        <dbReference type="ARBA" id="ARBA00022438"/>
    </source>
</evidence>
<feature type="binding site" evidence="6">
    <location>
        <position position="268"/>
    </location>
    <ligand>
        <name>a divalent metal cation</name>
        <dbReference type="ChEBI" id="CHEBI:60240"/>
        <label>1</label>
    </ligand>
</feature>
<keyword evidence="10" id="KW-1185">Reference proteome</keyword>
<dbReference type="InterPro" id="IPR036005">
    <property type="entry name" value="Creatinase/aminopeptidase-like"/>
</dbReference>
<dbReference type="Proteomes" id="UP000295741">
    <property type="component" value="Unassembled WGS sequence"/>
</dbReference>
<dbReference type="GO" id="GO:0006508">
    <property type="term" value="P:proteolysis"/>
    <property type="evidence" value="ECO:0007669"/>
    <property type="project" value="UniProtKB-KW"/>
</dbReference>
<evidence type="ECO:0000256" key="1">
    <source>
        <dbReference type="ARBA" id="ARBA00002521"/>
    </source>
</evidence>
<dbReference type="CDD" id="cd01086">
    <property type="entry name" value="MetAP1"/>
    <property type="match status" value="1"/>
</dbReference>
<feature type="binding site" evidence="6">
    <location>
        <position position="268"/>
    </location>
    <ligand>
        <name>a divalent metal cation</name>
        <dbReference type="ChEBI" id="CHEBI:60240"/>
        <label>2</label>
        <note>catalytic</note>
    </ligand>
</feature>
<dbReference type="Pfam" id="PF00557">
    <property type="entry name" value="Peptidase_M24"/>
    <property type="match status" value="1"/>
</dbReference>
<keyword evidence="5 6" id="KW-0378">Hydrolase</keyword>
<evidence type="ECO:0000313" key="9">
    <source>
        <dbReference type="EMBL" id="TDO25465.1"/>
    </source>
</evidence>
<feature type="domain" description="Peptidase M24" evidence="8">
    <location>
        <begin position="47"/>
        <end position="274"/>
    </location>
</feature>
<evidence type="ECO:0000256" key="7">
    <source>
        <dbReference type="RuleBase" id="RU003653"/>
    </source>
</evidence>
<dbReference type="PRINTS" id="PR00599">
    <property type="entry name" value="MAPEPTIDASE"/>
</dbReference>
<evidence type="ECO:0000313" key="10">
    <source>
        <dbReference type="Proteomes" id="UP000295741"/>
    </source>
</evidence>
<comment type="subunit">
    <text evidence="6">Monomer.</text>
</comment>
<feature type="binding site" evidence="6">
    <location>
        <position position="112"/>
    </location>
    <ligand>
        <name>substrate</name>
    </ligand>
</feature>
<feature type="binding site" evidence="6">
    <location>
        <position position="140"/>
    </location>
    <ligand>
        <name>a divalent metal cation</name>
        <dbReference type="ChEBI" id="CHEBI:60240"/>
        <label>1</label>
    </ligand>
</feature>
<dbReference type="HAMAP" id="MF_01974">
    <property type="entry name" value="MetAP_1"/>
    <property type="match status" value="1"/>
</dbReference>
<dbReference type="InterPro" id="IPR000994">
    <property type="entry name" value="Pept_M24"/>
</dbReference>
<dbReference type="GO" id="GO:0070006">
    <property type="term" value="F:metalloaminopeptidase activity"/>
    <property type="evidence" value="ECO:0007669"/>
    <property type="project" value="UniProtKB-UniRule"/>
</dbReference>
<protein>
    <recommendedName>
        <fullName evidence="6 7">Methionine aminopeptidase</fullName>
        <shortName evidence="6">MAP</shortName>
        <shortName evidence="6">MetAP</shortName>
        <ecNumber evidence="6 7">3.4.11.18</ecNumber>
    </recommendedName>
    <alternativeName>
        <fullName evidence="6">Peptidase M</fullName>
    </alternativeName>
</protein>
<name>A0A4R6IUB2_9BACT</name>
<keyword evidence="2 6" id="KW-0031">Aminopeptidase</keyword>
<dbReference type="GO" id="GO:0046872">
    <property type="term" value="F:metal ion binding"/>
    <property type="evidence" value="ECO:0007669"/>
    <property type="project" value="UniProtKB-UniRule"/>
</dbReference>
<feature type="binding site" evidence="6">
    <location>
        <position position="211"/>
    </location>
    <ligand>
        <name>substrate</name>
    </ligand>
</feature>
<sequence>MVPWTMVGKYDICKPVFPLKAERQVCFFIMSRRINMIIYKTEAEIALMKEAALLVSKTLTEVAKVLKPGMTTMQIDKLCGDFVKDHKAVPSFYNYRGYPHNVCTSVNDVVVHGFPNDTALQEGDIITVDMGVILNGWHGDHAYTFILGEVDAAVMQLIKVTKESLYKGIEKATVNNRVGDISFAIQEHAEKKYGYGVVRELVGHGLGRSLHEDPQVPNYGKRGNGPKMKENLVLAIEPMINLGTKDVYTDDDGWTIRTQDGKVSCHFEHDVCVKRGEALILSDYSIIEAAEKANPNLNTGYYA</sequence>
<reference evidence="9 10" key="1">
    <citation type="submission" date="2019-03" db="EMBL/GenBank/DDBJ databases">
        <title>Genomic Encyclopedia of Archaeal and Bacterial Type Strains, Phase II (KMG-II): from individual species to whole genera.</title>
        <authorList>
            <person name="Goeker M."/>
        </authorList>
    </citation>
    <scope>NUCLEOTIDE SEQUENCE [LARGE SCALE GENOMIC DNA]</scope>
    <source>
        <strain evidence="9 10">DSM 28323</strain>
    </source>
</reference>
<evidence type="ECO:0000256" key="4">
    <source>
        <dbReference type="ARBA" id="ARBA00022723"/>
    </source>
</evidence>
<comment type="caution">
    <text evidence="9">The sequence shown here is derived from an EMBL/GenBank/DDBJ whole genome shotgun (WGS) entry which is preliminary data.</text>
</comment>
<dbReference type="GO" id="GO:0004239">
    <property type="term" value="F:initiator methionyl aminopeptidase activity"/>
    <property type="evidence" value="ECO:0007669"/>
    <property type="project" value="UniProtKB-UniRule"/>
</dbReference>
<keyword evidence="4 6" id="KW-0479">Metal-binding</keyword>
<dbReference type="EC" id="3.4.11.18" evidence="6 7"/>
<dbReference type="PANTHER" id="PTHR43330">
    <property type="entry name" value="METHIONINE AMINOPEPTIDASE"/>
    <property type="match status" value="1"/>
</dbReference>
<evidence type="ECO:0000259" key="8">
    <source>
        <dbReference type="Pfam" id="PF00557"/>
    </source>
</evidence>
<dbReference type="Gene3D" id="3.90.230.10">
    <property type="entry name" value="Creatinase/methionine aminopeptidase superfamily"/>
    <property type="match status" value="1"/>
</dbReference>
<dbReference type="SUPFAM" id="SSF55920">
    <property type="entry name" value="Creatinase/aminopeptidase"/>
    <property type="match status" value="1"/>
</dbReference>
<dbReference type="InterPro" id="IPR001714">
    <property type="entry name" value="Pept_M24_MAP"/>
</dbReference>
<feature type="binding site" evidence="6">
    <location>
        <position position="204"/>
    </location>
    <ligand>
        <name>a divalent metal cation</name>
        <dbReference type="ChEBI" id="CHEBI:60240"/>
        <label>2</label>
        <note>catalytic</note>
    </ligand>
</feature>
<comment type="similarity">
    <text evidence="6">Belongs to the peptidase M24A family. Methionine aminopeptidase type 1 subfamily.</text>
</comment>
<feature type="binding site" evidence="6">
    <location>
        <position position="129"/>
    </location>
    <ligand>
        <name>a divalent metal cation</name>
        <dbReference type="ChEBI" id="CHEBI:60240"/>
        <label>1</label>
    </ligand>
</feature>
<feature type="binding site" evidence="6">
    <location>
        <position position="140"/>
    </location>
    <ligand>
        <name>a divalent metal cation</name>
        <dbReference type="ChEBI" id="CHEBI:60240"/>
        <label>2</label>
        <note>catalytic</note>
    </ligand>
</feature>
<accession>A0A4R6IUB2</accession>
<feature type="binding site" evidence="6">
    <location>
        <position position="237"/>
    </location>
    <ligand>
        <name>a divalent metal cation</name>
        <dbReference type="ChEBI" id="CHEBI:60240"/>
        <label>2</label>
        <note>catalytic</note>
    </ligand>
</feature>
<gene>
    <name evidence="6" type="primary">map</name>
    <name evidence="9" type="ORF">BC659_3007</name>
</gene>
<keyword evidence="3 6" id="KW-0645">Protease</keyword>
<dbReference type="PANTHER" id="PTHR43330:SF27">
    <property type="entry name" value="METHIONINE AMINOPEPTIDASE"/>
    <property type="match status" value="1"/>
</dbReference>
<evidence type="ECO:0000256" key="3">
    <source>
        <dbReference type="ARBA" id="ARBA00022670"/>
    </source>
</evidence>
<evidence type="ECO:0000256" key="6">
    <source>
        <dbReference type="HAMAP-Rule" id="MF_01974"/>
    </source>
</evidence>
<proteinExistence type="inferred from homology"/>
<dbReference type="NCBIfam" id="TIGR00500">
    <property type="entry name" value="met_pdase_I"/>
    <property type="match status" value="1"/>
</dbReference>
<comment type="function">
    <text evidence="1 6">Removes the N-terminal methionine from nascent proteins. The N-terminal methionine is often cleaved when the second residue in the primary sequence is small and uncharged (Met-Ala-, Cys, Gly, Pro, Ser, Thr, or Val). Requires deformylation of the N(alpha)-formylated initiator methionine before it can be hydrolyzed.</text>
</comment>
<dbReference type="GO" id="GO:0005829">
    <property type="term" value="C:cytosol"/>
    <property type="evidence" value="ECO:0007669"/>
    <property type="project" value="TreeGrafter"/>
</dbReference>
<dbReference type="InterPro" id="IPR002467">
    <property type="entry name" value="Pept_M24A_MAP1"/>
</dbReference>
<evidence type="ECO:0000256" key="5">
    <source>
        <dbReference type="ARBA" id="ARBA00022801"/>
    </source>
</evidence>
<comment type="cofactor">
    <cofactor evidence="6">
        <name>Co(2+)</name>
        <dbReference type="ChEBI" id="CHEBI:48828"/>
    </cofactor>
    <cofactor evidence="6">
        <name>Zn(2+)</name>
        <dbReference type="ChEBI" id="CHEBI:29105"/>
    </cofactor>
    <cofactor evidence="6">
        <name>Mn(2+)</name>
        <dbReference type="ChEBI" id="CHEBI:29035"/>
    </cofactor>
    <cofactor evidence="6">
        <name>Fe(2+)</name>
        <dbReference type="ChEBI" id="CHEBI:29033"/>
    </cofactor>
    <text evidence="6">Binds 2 divalent metal cations per subunit. Has a high-affinity and a low affinity metal-binding site. The true nature of the physiological cofactor is under debate. The enzyme is active with cobalt, zinc, manganese or divalent iron ions. Most likely, methionine aminopeptidases function as mononuclear Fe(2+)-metalloproteases under physiological conditions, and the catalytically relevant metal-binding site has been assigned to the histidine-containing high-affinity site.</text>
</comment>
<organism evidence="9 10">
    <name type="scientific">Sediminibacterium goheungense</name>
    <dbReference type="NCBI Taxonomy" id="1086393"/>
    <lineage>
        <taxon>Bacteria</taxon>
        <taxon>Pseudomonadati</taxon>
        <taxon>Bacteroidota</taxon>
        <taxon>Chitinophagia</taxon>
        <taxon>Chitinophagales</taxon>
        <taxon>Chitinophagaceae</taxon>
        <taxon>Sediminibacterium</taxon>
    </lineage>
</organism>